<dbReference type="RefSeq" id="WP_377489719.1">
    <property type="nucleotide sequence ID" value="NZ_JBHMDO010000005.1"/>
</dbReference>
<reference evidence="1 2" key="1">
    <citation type="submission" date="2024-09" db="EMBL/GenBank/DDBJ databases">
        <authorList>
            <person name="Sun Q."/>
            <person name="Mori K."/>
        </authorList>
    </citation>
    <scope>NUCLEOTIDE SEQUENCE [LARGE SCALE GENOMIC DNA]</scope>
    <source>
        <strain evidence="1 2">TISTR 2452</strain>
    </source>
</reference>
<dbReference type="Proteomes" id="UP001589747">
    <property type="component" value="Unassembled WGS sequence"/>
</dbReference>
<gene>
    <name evidence="1" type="ORF">ACFFSY_03055</name>
</gene>
<feature type="non-terminal residue" evidence="1">
    <location>
        <position position="1"/>
    </location>
</feature>
<accession>A0ABV5KI50</accession>
<dbReference type="EMBL" id="JBHMDO010000005">
    <property type="protein sequence ID" value="MFB9324905.1"/>
    <property type="molecule type" value="Genomic_DNA"/>
</dbReference>
<evidence type="ECO:0000313" key="2">
    <source>
        <dbReference type="Proteomes" id="UP001589747"/>
    </source>
</evidence>
<name>A0ABV5KI50_9BACL</name>
<protein>
    <submittedName>
        <fullName evidence="1">Uncharacterized protein</fullName>
    </submittedName>
</protein>
<proteinExistence type="predicted"/>
<keyword evidence="2" id="KW-1185">Reference proteome</keyword>
<evidence type="ECO:0000313" key="1">
    <source>
        <dbReference type="EMBL" id="MFB9324905.1"/>
    </source>
</evidence>
<organism evidence="1 2">
    <name type="scientific">Paenibacillus aurantiacus</name>
    <dbReference type="NCBI Taxonomy" id="1936118"/>
    <lineage>
        <taxon>Bacteria</taxon>
        <taxon>Bacillati</taxon>
        <taxon>Bacillota</taxon>
        <taxon>Bacilli</taxon>
        <taxon>Bacillales</taxon>
        <taxon>Paenibacillaceae</taxon>
        <taxon>Paenibacillus</taxon>
    </lineage>
</organism>
<comment type="caution">
    <text evidence="1">The sequence shown here is derived from an EMBL/GenBank/DDBJ whole genome shotgun (WGS) entry which is preliminary data.</text>
</comment>
<sequence>VDRQLTVRVQCCNIVVDNHDLFPPWKLKARFLADLVDWQPGYRLSRALAYYIYIGGLRD</sequence>